<keyword evidence="4" id="KW-0233">DNA recombination</keyword>
<feature type="region of interest" description="Disordered" evidence="6">
    <location>
        <begin position="1"/>
        <end position="32"/>
    </location>
</feature>
<protein>
    <submittedName>
        <fullName evidence="9">Site-specific recombinase XerD</fullName>
    </submittedName>
</protein>
<dbReference type="OrthoDB" id="3175606at2"/>
<gene>
    <name evidence="9" type="ORF">SAMN05443665_1001141</name>
</gene>
<name>A0A239BZC8_9ACTN</name>
<feature type="domain" description="Tyr recombinase" evidence="7">
    <location>
        <begin position="193"/>
        <end position="404"/>
    </location>
</feature>
<dbReference type="GO" id="GO:0003677">
    <property type="term" value="F:DNA binding"/>
    <property type="evidence" value="ECO:0007669"/>
    <property type="project" value="UniProtKB-UniRule"/>
</dbReference>
<sequence>MSEDTINASEDDKGRKKRPAQGKRRSRGDGGLYWSEDRQRWIAEVTVGYTPAGKRIVRKASDRTKTGALAKLKRKMREYEDGLPAEDGSYTVARAVEDWLKYGLGNRDANTVKNRRSLAENHVIPDLGARKLAELSADDVDRWLAEKSKKLSTKTLREIRSVLKRAVARAQARDKVKRNVVLLCEVPTGQPGRPSKALTFEQADALLSAAEDGSAMGAYIVLSLLTGARTEELRELAWSHVVTYVPDRKGWVSVEEAGWQGEEFAVYVWRSVRRGGDTKTSKSRRTLKLPRRCVVTLAALWDNQAAARAIGKGAGLVFPDENGDKRGPMNVLRAFRRVARRAGLNGAEWTPRELRHSFVSLLSDSGMPLEQIARLVGHSGTNVTETIYRHQIRPVIEDGATAMDQLFPGSHGEP</sequence>
<dbReference type="Gene3D" id="1.10.150.130">
    <property type="match status" value="1"/>
</dbReference>
<feature type="domain" description="Core-binding (CB)" evidence="8">
    <location>
        <begin position="90"/>
        <end position="171"/>
    </location>
</feature>
<dbReference type="InterPro" id="IPR050808">
    <property type="entry name" value="Phage_Integrase"/>
</dbReference>
<dbReference type="GO" id="GO:0006310">
    <property type="term" value="P:DNA recombination"/>
    <property type="evidence" value="ECO:0007669"/>
    <property type="project" value="UniProtKB-KW"/>
</dbReference>
<dbReference type="GO" id="GO:0015074">
    <property type="term" value="P:DNA integration"/>
    <property type="evidence" value="ECO:0007669"/>
    <property type="project" value="UniProtKB-KW"/>
</dbReference>
<dbReference type="InterPro" id="IPR013762">
    <property type="entry name" value="Integrase-like_cat_sf"/>
</dbReference>
<evidence type="ECO:0000313" key="9">
    <source>
        <dbReference type="EMBL" id="SNS13266.1"/>
    </source>
</evidence>
<dbReference type="RefSeq" id="WP_089323889.1">
    <property type="nucleotide sequence ID" value="NZ_FZOR01000001.1"/>
</dbReference>
<evidence type="ECO:0000259" key="7">
    <source>
        <dbReference type="PROSITE" id="PS51898"/>
    </source>
</evidence>
<proteinExistence type="inferred from homology"/>
<evidence type="ECO:0000256" key="5">
    <source>
        <dbReference type="PROSITE-ProRule" id="PRU01248"/>
    </source>
</evidence>
<keyword evidence="2" id="KW-0229">DNA integration</keyword>
<dbReference type="InterPro" id="IPR010998">
    <property type="entry name" value="Integrase_recombinase_N"/>
</dbReference>
<accession>A0A239BZC8</accession>
<evidence type="ECO:0000313" key="10">
    <source>
        <dbReference type="Proteomes" id="UP000198318"/>
    </source>
</evidence>
<dbReference type="Pfam" id="PF00589">
    <property type="entry name" value="Phage_integrase"/>
    <property type="match status" value="1"/>
</dbReference>
<dbReference type="SUPFAM" id="SSF56349">
    <property type="entry name" value="DNA breaking-rejoining enzymes"/>
    <property type="match status" value="1"/>
</dbReference>
<dbReference type="Gene3D" id="1.10.443.10">
    <property type="entry name" value="Intergrase catalytic core"/>
    <property type="match status" value="1"/>
</dbReference>
<dbReference type="PANTHER" id="PTHR30629">
    <property type="entry name" value="PROPHAGE INTEGRASE"/>
    <property type="match status" value="1"/>
</dbReference>
<dbReference type="InterPro" id="IPR011010">
    <property type="entry name" value="DNA_brk_join_enz"/>
</dbReference>
<dbReference type="Proteomes" id="UP000198318">
    <property type="component" value="Unassembled WGS sequence"/>
</dbReference>
<comment type="similarity">
    <text evidence="1">Belongs to the 'phage' integrase family.</text>
</comment>
<evidence type="ECO:0000256" key="3">
    <source>
        <dbReference type="ARBA" id="ARBA00023125"/>
    </source>
</evidence>
<feature type="compositionally biased region" description="Basic residues" evidence="6">
    <location>
        <begin position="15"/>
        <end position="26"/>
    </location>
</feature>
<dbReference type="AlphaFoldDB" id="A0A239BZC8"/>
<evidence type="ECO:0000256" key="1">
    <source>
        <dbReference type="ARBA" id="ARBA00008857"/>
    </source>
</evidence>
<dbReference type="InterPro" id="IPR044068">
    <property type="entry name" value="CB"/>
</dbReference>
<dbReference type="InterPro" id="IPR002104">
    <property type="entry name" value="Integrase_catalytic"/>
</dbReference>
<evidence type="ECO:0000256" key="4">
    <source>
        <dbReference type="ARBA" id="ARBA00023172"/>
    </source>
</evidence>
<dbReference type="EMBL" id="FZOR01000001">
    <property type="protein sequence ID" value="SNS13266.1"/>
    <property type="molecule type" value="Genomic_DNA"/>
</dbReference>
<dbReference type="PROSITE" id="PS51898">
    <property type="entry name" value="TYR_RECOMBINASE"/>
    <property type="match status" value="1"/>
</dbReference>
<evidence type="ECO:0000259" key="8">
    <source>
        <dbReference type="PROSITE" id="PS51900"/>
    </source>
</evidence>
<evidence type="ECO:0000256" key="6">
    <source>
        <dbReference type="SAM" id="MobiDB-lite"/>
    </source>
</evidence>
<organism evidence="9 10">
    <name type="scientific">Actinomadura meyerae</name>
    <dbReference type="NCBI Taxonomy" id="240840"/>
    <lineage>
        <taxon>Bacteria</taxon>
        <taxon>Bacillati</taxon>
        <taxon>Actinomycetota</taxon>
        <taxon>Actinomycetes</taxon>
        <taxon>Streptosporangiales</taxon>
        <taxon>Thermomonosporaceae</taxon>
        <taxon>Actinomadura</taxon>
    </lineage>
</organism>
<dbReference type="PROSITE" id="PS51900">
    <property type="entry name" value="CB"/>
    <property type="match status" value="1"/>
</dbReference>
<dbReference type="PANTHER" id="PTHR30629:SF2">
    <property type="entry name" value="PROPHAGE INTEGRASE INTS-RELATED"/>
    <property type="match status" value="1"/>
</dbReference>
<dbReference type="CDD" id="cd01189">
    <property type="entry name" value="INT_ICEBs1_C_like"/>
    <property type="match status" value="1"/>
</dbReference>
<reference evidence="9 10" key="1">
    <citation type="submission" date="2017-06" db="EMBL/GenBank/DDBJ databases">
        <authorList>
            <person name="Kim H.J."/>
            <person name="Triplett B.A."/>
        </authorList>
    </citation>
    <scope>NUCLEOTIDE SEQUENCE [LARGE SCALE GENOMIC DNA]</scope>
    <source>
        <strain evidence="9 10">DSM 44715</strain>
    </source>
</reference>
<keyword evidence="3 5" id="KW-0238">DNA-binding</keyword>
<evidence type="ECO:0000256" key="2">
    <source>
        <dbReference type="ARBA" id="ARBA00022908"/>
    </source>
</evidence>
<keyword evidence="10" id="KW-1185">Reference proteome</keyword>